<dbReference type="Proteomes" id="UP001189429">
    <property type="component" value="Unassembled WGS sequence"/>
</dbReference>
<evidence type="ECO:0000313" key="3">
    <source>
        <dbReference type="Proteomes" id="UP001189429"/>
    </source>
</evidence>
<evidence type="ECO:0000313" key="2">
    <source>
        <dbReference type="EMBL" id="CAK0830926.1"/>
    </source>
</evidence>
<gene>
    <name evidence="2" type="ORF">PCOR1329_LOCUS29407</name>
</gene>
<proteinExistence type="predicted"/>
<organism evidence="2 3">
    <name type="scientific">Prorocentrum cordatum</name>
    <dbReference type="NCBI Taxonomy" id="2364126"/>
    <lineage>
        <taxon>Eukaryota</taxon>
        <taxon>Sar</taxon>
        <taxon>Alveolata</taxon>
        <taxon>Dinophyceae</taxon>
        <taxon>Prorocentrales</taxon>
        <taxon>Prorocentraceae</taxon>
        <taxon>Prorocentrum</taxon>
    </lineage>
</organism>
<accession>A0ABN9SFS2</accession>
<sequence length="542" mass="59961">ASRRMCVAIVDTWRRLVRPYDQPAFRILRSVRDHIWDFDTISTELNVVHAQVERKHLLGQEARKRRGRALQLRTLGATTYAAAIRRDARNLTVRCITECVGEKNVRRYNQVLHAFKTSKNLKGKNPLKRKRRHWGSAFRKKRKVRAYDMFISHNFERGNGEPDAVAAGSSAERLVSVSERWRRRSPAQTAYYEGLAQSEQAKVDGCDGISFKEYVDRATATPWALPSREEARRKVRREAALCSMREMEGHNVWKCGAGIACMSSALRPDFVVDWADERVEASACASFSYDPRVLTASGPMPADEVCCMKYGGLCETDDVVDQCGTSPKNFYAALARLGLIHAGPLPVHIFVPGAEGAGQRVLYCRLFGKGEAAYFLNARAPPGRDLDRAATVAVDGRGRAVTRTWHLVFRNVLLDSAIALGVSASEIHHASVIAWRGDADPEADMLIFEKRVLVMNESLLVAEVEKPHREKNDVLPFGIKPKKVVVAQKATAAAAGSDDHGHHSGHGDGEHAAAEPGPHSDESDPEGMDEAAPDMGSDFDEG</sequence>
<feature type="non-terminal residue" evidence="2">
    <location>
        <position position="542"/>
    </location>
</feature>
<feature type="non-terminal residue" evidence="2">
    <location>
        <position position="1"/>
    </location>
</feature>
<dbReference type="EMBL" id="CAUYUJ010011079">
    <property type="protein sequence ID" value="CAK0830926.1"/>
    <property type="molecule type" value="Genomic_DNA"/>
</dbReference>
<reference evidence="2" key="1">
    <citation type="submission" date="2023-10" db="EMBL/GenBank/DDBJ databases">
        <authorList>
            <person name="Chen Y."/>
            <person name="Shah S."/>
            <person name="Dougan E. K."/>
            <person name="Thang M."/>
            <person name="Chan C."/>
        </authorList>
    </citation>
    <scope>NUCLEOTIDE SEQUENCE [LARGE SCALE GENOMIC DNA]</scope>
</reference>
<comment type="caution">
    <text evidence="2">The sequence shown here is derived from an EMBL/GenBank/DDBJ whole genome shotgun (WGS) entry which is preliminary data.</text>
</comment>
<feature type="region of interest" description="Disordered" evidence="1">
    <location>
        <begin position="489"/>
        <end position="542"/>
    </location>
</feature>
<feature type="compositionally biased region" description="Acidic residues" evidence="1">
    <location>
        <begin position="523"/>
        <end position="542"/>
    </location>
</feature>
<evidence type="ECO:0000256" key="1">
    <source>
        <dbReference type="SAM" id="MobiDB-lite"/>
    </source>
</evidence>
<keyword evidence="3" id="KW-1185">Reference proteome</keyword>
<feature type="compositionally biased region" description="Basic and acidic residues" evidence="1">
    <location>
        <begin position="497"/>
        <end position="522"/>
    </location>
</feature>
<name>A0ABN9SFS2_9DINO</name>
<protein>
    <submittedName>
        <fullName evidence="2">Uncharacterized protein</fullName>
    </submittedName>
</protein>